<keyword evidence="5" id="KW-0963">Cytoplasm</keyword>
<gene>
    <name evidence="7" type="ORF">MSAN_00556100</name>
</gene>
<proteinExistence type="inferred from homology"/>
<organism evidence="7 8">
    <name type="scientific">Mycena sanguinolenta</name>
    <dbReference type="NCBI Taxonomy" id="230812"/>
    <lineage>
        <taxon>Eukaryota</taxon>
        <taxon>Fungi</taxon>
        <taxon>Dikarya</taxon>
        <taxon>Basidiomycota</taxon>
        <taxon>Agaricomycotina</taxon>
        <taxon>Agaricomycetes</taxon>
        <taxon>Agaricomycetidae</taxon>
        <taxon>Agaricales</taxon>
        <taxon>Marasmiineae</taxon>
        <taxon>Mycenaceae</taxon>
        <taxon>Mycena</taxon>
    </lineage>
</organism>
<evidence type="ECO:0000256" key="4">
    <source>
        <dbReference type="ARBA" id="ARBA00017063"/>
    </source>
</evidence>
<evidence type="ECO:0000256" key="5">
    <source>
        <dbReference type="ARBA" id="ARBA00022490"/>
    </source>
</evidence>
<evidence type="ECO:0000256" key="3">
    <source>
        <dbReference type="ARBA" id="ARBA00005229"/>
    </source>
</evidence>
<dbReference type="InterPro" id="IPR031818">
    <property type="entry name" value="Hri1"/>
</dbReference>
<reference evidence="7" key="1">
    <citation type="submission" date="2020-05" db="EMBL/GenBank/DDBJ databases">
        <title>Mycena genomes resolve the evolution of fungal bioluminescence.</title>
        <authorList>
            <person name="Tsai I.J."/>
        </authorList>
    </citation>
    <scope>NUCLEOTIDE SEQUENCE</scope>
    <source>
        <strain evidence="7">160909Yilan</strain>
    </source>
</reference>
<keyword evidence="8" id="KW-1185">Reference proteome</keyword>
<dbReference type="CDD" id="cd11692">
    <property type="entry name" value="HRI1_N_like"/>
    <property type="match status" value="1"/>
</dbReference>
<dbReference type="InterPro" id="IPR043047">
    <property type="entry name" value="Hri1_N_sf"/>
</dbReference>
<dbReference type="InterPro" id="IPR038744">
    <property type="entry name" value="Hri1_N"/>
</dbReference>
<comment type="subcellular location">
    <subcellularLocation>
        <location evidence="2">Cytoplasm</location>
    </subcellularLocation>
    <subcellularLocation>
        <location evidence="1">Nucleus</location>
    </subcellularLocation>
</comment>
<sequence length="239" mass="27057">MSVNILRNPSIVYKPAVVLVSPMPAAFISFRESIRWLPEEPFEPTQTIVLTSAKSGVFLDVRFNKEAGASDLDWAFAGYRSSPTPTSTKFTHHIDSRTLALTQDPLQVVDVGTNTPLPGMRTLEAGEMVNPATGIMTQYEEIWRDEECDQAVFLRNVAGSVWRAWVGRWQLALGRTPRGEFWAWQGFNDGSEQEAWTRPFSTHLVGSDNSEQTYLPRDCHLWEKGSTMDWAGDRWFVLD</sequence>
<dbReference type="Proteomes" id="UP000623467">
    <property type="component" value="Unassembled WGS sequence"/>
</dbReference>
<name>A0A8H7DFE7_9AGAR</name>
<evidence type="ECO:0000256" key="2">
    <source>
        <dbReference type="ARBA" id="ARBA00004496"/>
    </source>
</evidence>
<protein>
    <recommendedName>
        <fullName evidence="4">Protein HRI1</fullName>
    </recommendedName>
</protein>
<dbReference type="AlphaFoldDB" id="A0A8H7DFE7"/>
<keyword evidence="6" id="KW-0539">Nucleus</keyword>
<accession>A0A8H7DFE7</accession>
<comment type="caution">
    <text evidence="7">The sequence shown here is derived from an EMBL/GenBank/DDBJ whole genome shotgun (WGS) entry which is preliminary data.</text>
</comment>
<dbReference type="EMBL" id="JACAZH010000003">
    <property type="protein sequence ID" value="KAF7373464.1"/>
    <property type="molecule type" value="Genomic_DNA"/>
</dbReference>
<evidence type="ECO:0000256" key="1">
    <source>
        <dbReference type="ARBA" id="ARBA00004123"/>
    </source>
</evidence>
<evidence type="ECO:0000256" key="6">
    <source>
        <dbReference type="ARBA" id="ARBA00023242"/>
    </source>
</evidence>
<dbReference type="Pfam" id="PF16815">
    <property type="entry name" value="HRI1"/>
    <property type="match status" value="1"/>
</dbReference>
<dbReference type="GO" id="GO:0005737">
    <property type="term" value="C:cytoplasm"/>
    <property type="evidence" value="ECO:0007669"/>
    <property type="project" value="UniProtKB-SubCell"/>
</dbReference>
<dbReference type="Gene3D" id="2.40.128.320">
    <property type="entry name" value="Protein HRI1, N-terminal domain"/>
    <property type="match status" value="1"/>
</dbReference>
<evidence type="ECO:0000313" key="8">
    <source>
        <dbReference type="Proteomes" id="UP000623467"/>
    </source>
</evidence>
<evidence type="ECO:0000313" key="7">
    <source>
        <dbReference type="EMBL" id="KAF7373464.1"/>
    </source>
</evidence>
<dbReference type="OrthoDB" id="4045395at2759"/>
<comment type="similarity">
    <text evidence="3">Belongs to the HRI1 family.</text>
</comment>
<dbReference type="GO" id="GO:0005634">
    <property type="term" value="C:nucleus"/>
    <property type="evidence" value="ECO:0007669"/>
    <property type="project" value="UniProtKB-SubCell"/>
</dbReference>